<dbReference type="InterPro" id="IPR003591">
    <property type="entry name" value="Leu-rich_rpt_typical-subtyp"/>
</dbReference>
<feature type="binding site" evidence="14">
    <location>
        <position position="612"/>
    </location>
    <ligand>
        <name>ATP</name>
        <dbReference type="ChEBI" id="CHEBI:30616"/>
    </ligand>
</feature>
<dbReference type="Gene3D" id="1.10.510.10">
    <property type="entry name" value="Transferase(Phosphotransferase) domain 1"/>
    <property type="match status" value="1"/>
</dbReference>
<feature type="chain" id="PRO_5004807666" description="Protein kinase domain-containing protein" evidence="16">
    <location>
        <begin position="25"/>
        <end position="864"/>
    </location>
</feature>
<dbReference type="FunFam" id="3.80.10.10:FF:000275">
    <property type="entry name" value="Leucine-rich repeat receptor-like protein kinase"/>
    <property type="match status" value="1"/>
</dbReference>
<accession>W1PVL8</accession>
<dbReference type="PROSITE" id="PS50011">
    <property type="entry name" value="PROTEIN_KINASE_DOM"/>
    <property type="match status" value="1"/>
</dbReference>
<evidence type="ECO:0000256" key="4">
    <source>
        <dbReference type="ARBA" id="ARBA00022679"/>
    </source>
</evidence>
<evidence type="ECO:0000256" key="5">
    <source>
        <dbReference type="ARBA" id="ARBA00022692"/>
    </source>
</evidence>
<dbReference type="Pfam" id="PF13855">
    <property type="entry name" value="LRR_8"/>
    <property type="match status" value="1"/>
</dbReference>
<comment type="subcellular location">
    <subcellularLocation>
        <location evidence="1">Cell membrane</location>
    </subcellularLocation>
    <subcellularLocation>
        <location evidence="2">Membrane</location>
        <topology evidence="2">Single-pass type I membrane protein</topology>
    </subcellularLocation>
</comment>
<dbReference type="Gramene" id="ERN11736">
    <property type="protein sequence ID" value="ERN11736"/>
    <property type="gene ID" value="AMTR_s00022p00238610"/>
</dbReference>
<evidence type="ECO:0000256" key="9">
    <source>
        <dbReference type="ARBA" id="ARBA00022840"/>
    </source>
</evidence>
<feature type="signal peptide" evidence="16">
    <location>
        <begin position="1"/>
        <end position="24"/>
    </location>
</feature>
<evidence type="ECO:0000256" key="16">
    <source>
        <dbReference type="SAM" id="SignalP"/>
    </source>
</evidence>
<organism evidence="18 19">
    <name type="scientific">Amborella trichopoda</name>
    <dbReference type="NCBI Taxonomy" id="13333"/>
    <lineage>
        <taxon>Eukaryota</taxon>
        <taxon>Viridiplantae</taxon>
        <taxon>Streptophyta</taxon>
        <taxon>Embryophyta</taxon>
        <taxon>Tracheophyta</taxon>
        <taxon>Spermatophyta</taxon>
        <taxon>Magnoliopsida</taxon>
        <taxon>Amborellales</taxon>
        <taxon>Amborellaceae</taxon>
        <taxon>Amborella</taxon>
    </lineage>
</organism>
<dbReference type="Pfam" id="PF07714">
    <property type="entry name" value="PK_Tyr_Ser-Thr"/>
    <property type="match status" value="1"/>
</dbReference>
<evidence type="ECO:0000313" key="19">
    <source>
        <dbReference type="Proteomes" id="UP000017836"/>
    </source>
</evidence>
<dbReference type="Gene3D" id="3.30.200.20">
    <property type="entry name" value="Phosphorylase Kinase, domain 1"/>
    <property type="match status" value="1"/>
</dbReference>
<name>W1PVL8_AMBTC</name>
<evidence type="ECO:0000256" key="12">
    <source>
        <dbReference type="ARBA" id="ARBA00023170"/>
    </source>
</evidence>
<evidence type="ECO:0000256" key="7">
    <source>
        <dbReference type="ARBA" id="ARBA00022737"/>
    </source>
</evidence>
<dbReference type="InterPro" id="IPR011009">
    <property type="entry name" value="Kinase-like_dom_sf"/>
</dbReference>
<proteinExistence type="predicted"/>
<dbReference type="Proteomes" id="UP000017836">
    <property type="component" value="Unassembled WGS sequence"/>
</dbReference>
<dbReference type="InterPro" id="IPR001611">
    <property type="entry name" value="Leu-rich_rpt"/>
</dbReference>
<keyword evidence="12" id="KW-0675">Receptor</keyword>
<keyword evidence="5 15" id="KW-0812">Transmembrane</keyword>
<keyword evidence="4" id="KW-0808">Transferase</keyword>
<evidence type="ECO:0000256" key="15">
    <source>
        <dbReference type="SAM" id="Phobius"/>
    </source>
</evidence>
<dbReference type="SMART" id="SM00369">
    <property type="entry name" value="LRR_TYP"/>
    <property type="match status" value="6"/>
</dbReference>
<dbReference type="FunFam" id="3.80.10.10:FF:000534">
    <property type="entry name" value="Probably inactive leucine-rich repeat receptor-like protein kinase At5g06940"/>
    <property type="match status" value="1"/>
</dbReference>
<dbReference type="OrthoDB" id="2015831at2759"/>
<reference evidence="19" key="1">
    <citation type="journal article" date="2013" name="Science">
        <title>The Amborella genome and the evolution of flowering plants.</title>
        <authorList>
            <consortium name="Amborella Genome Project"/>
        </authorList>
    </citation>
    <scope>NUCLEOTIDE SEQUENCE [LARGE SCALE GENOMIC DNA]</scope>
</reference>
<dbReference type="GO" id="GO:0005524">
    <property type="term" value="F:ATP binding"/>
    <property type="evidence" value="ECO:0007669"/>
    <property type="project" value="UniProtKB-UniRule"/>
</dbReference>
<dbReference type="PROSITE" id="PS00107">
    <property type="entry name" value="PROTEIN_KINASE_ATP"/>
    <property type="match status" value="1"/>
</dbReference>
<keyword evidence="13" id="KW-0325">Glycoprotein</keyword>
<dbReference type="Gene3D" id="3.80.10.10">
    <property type="entry name" value="Ribonuclease Inhibitor"/>
    <property type="match status" value="3"/>
</dbReference>
<evidence type="ECO:0000256" key="14">
    <source>
        <dbReference type="PROSITE-ProRule" id="PRU10141"/>
    </source>
</evidence>
<keyword evidence="11 15" id="KW-0472">Membrane</keyword>
<evidence type="ECO:0000256" key="13">
    <source>
        <dbReference type="ARBA" id="ARBA00023180"/>
    </source>
</evidence>
<dbReference type="KEGG" id="atr:18439937"/>
<dbReference type="PANTHER" id="PTHR48053">
    <property type="entry name" value="LEUCINE RICH REPEAT FAMILY PROTEIN, EXPRESSED"/>
    <property type="match status" value="1"/>
</dbReference>
<dbReference type="InterPro" id="IPR001245">
    <property type="entry name" value="Ser-Thr/Tyr_kinase_cat_dom"/>
</dbReference>
<keyword evidence="10 15" id="KW-1133">Transmembrane helix</keyword>
<evidence type="ECO:0000256" key="1">
    <source>
        <dbReference type="ARBA" id="ARBA00004236"/>
    </source>
</evidence>
<feature type="transmembrane region" description="Helical" evidence="15">
    <location>
        <begin position="532"/>
        <end position="554"/>
    </location>
</feature>
<dbReference type="HOGENOM" id="CLU_000288_22_1_1"/>
<dbReference type="GO" id="GO:0004672">
    <property type="term" value="F:protein kinase activity"/>
    <property type="evidence" value="ECO:0007669"/>
    <property type="project" value="InterPro"/>
</dbReference>
<gene>
    <name evidence="18" type="ORF">AMTR_s00022p00238610</name>
</gene>
<keyword evidence="7" id="KW-0677">Repeat</keyword>
<dbReference type="SUPFAM" id="SSF52058">
    <property type="entry name" value="L domain-like"/>
    <property type="match status" value="2"/>
</dbReference>
<dbReference type="Pfam" id="PF00560">
    <property type="entry name" value="LRR_1"/>
    <property type="match status" value="4"/>
</dbReference>
<protein>
    <recommendedName>
        <fullName evidence="17">Protein kinase domain-containing protein</fullName>
    </recommendedName>
</protein>
<feature type="domain" description="Protein kinase" evidence="17">
    <location>
        <begin position="583"/>
        <end position="856"/>
    </location>
</feature>
<dbReference type="eggNOG" id="ENOG502QTN0">
    <property type="taxonomic scope" value="Eukaryota"/>
</dbReference>
<evidence type="ECO:0000256" key="8">
    <source>
        <dbReference type="ARBA" id="ARBA00022741"/>
    </source>
</evidence>
<evidence type="ECO:0000256" key="3">
    <source>
        <dbReference type="ARBA" id="ARBA00022614"/>
    </source>
</evidence>
<dbReference type="FunFam" id="1.10.510.10:FF:000388">
    <property type="entry name" value="Leucine-rich repeat receptor-like tyrosine-protein kinase PXC3"/>
    <property type="match status" value="1"/>
</dbReference>
<evidence type="ECO:0000256" key="11">
    <source>
        <dbReference type="ARBA" id="ARBA00023136"/>
    </source>
</evidence>
<evidence type="ECO:0000313" key="18">
    <source>
        <dbReference type="EMBL" id="ERN11736.1"/>
    </source>
</evidence>
<dbReference type="GO" id="GO:0005886">
    <property type="term" value="C:plasma membrane"/>
    <property type="evidence" value="ECO:0000318"/>
    <property type="project" value="GO_Central"/>
</dbReference>
<dbReference type="InterPro" id="IPR013210">
    <property type="entry name" value="LRR_N_plant-typ"/>
</dbReference>
<dbReference type="InterPro" id="IPR017441">
    <property type="entry name" value="Protein_kinase_ATP_BS"/>
</dbReference>
<dbReference type="InterPro" id="IPR032675">
    <property type="entry name" value="LRR_dom_sf"/>
</dbReference>
<keyword evidence="19" id="KW-1185">Reference proteome</keyword>
<evidence type="ECO:0000256" key="6">
    <source>
        <dbReference type="ARBA" id="ARBA00022729"/>
    </source>
</evidence>
<evidence type="ECO:0000256" key="2">
    <source>
        <dbReference type="ARBA" id="ARBA00004479"/>
    </source>
</evidence>
<dbReference type="SUPFAM" id="SSF56112">
    <property type="entry name" value="Protein kinase-like (PK-like)"/>
    <property type="match status" value="1"/>
</dbReference>
<dbReference type="EMBL" id="KI392687">
    <property type="protein sequence ID" value="ERN11736.1"/>
    <property type="molecule type" value="Genomic_DNA"/>
</dbReference>
<keyword evidence="8 14" id="KW-0547">Nucleotide-binding</keyword>
<sequence length="864" mass="94253">MAPPSTFFSTFMAAILCSLSLSSASEMDILLSFKSSIRDPNNSLSSWNPTNAHPCNWTGIQCNPSSLSILSLDLHSLFLYGEFPLSVCQLPLSNLNLANNLFNQPLSLQLSQCHGLKTFNLSNNLLWGTLPDQLSLLKSMEVLDLSKNHFEGHIPYTLGNLQSLKVLNLANNLFTGKVPSIFGNFTELEVLDLSENQFLNSDMPLSFSGLHRLRNFFLQGSGFHGRVPGFFGDLQGLEVIDLSLNNFSGELPINLGSKTKLLFLDVSGNRLNGAIPSDICHGNTLIHLGLQSNSFTGSVPSSLEKCLTLEKLLIHNNALNGNFPVNIWSLPKIKLIRAENNRLSGFIPSSVSMATTLEQIQIDNNSFNGTIPSSLGKITTFYRLSASHNNFNGEIPEDLCNPDSSSLSIINLSRNSLSGRVPDMTNCKKLVSFSLAGNDLTGEIPNSLSSLPVLTYIDLSSNNLTGLIPPQLTNLKLALFNVSFNQLSGHVPPSLISGLPASFFQGNPGLCGPGLPDSCEDRQMPAKKHAGFFVPLCFVGGILMLFAGVIVLYASLRRMSCLPKNCNSISSPGVSELEVLSHLEEKNSIGAGNFGHVYRVQLPNGKFVVVKKLMKNFGERKLGKSLMAQLEKLQKIRHKNIAELLGFCYSEGTMFLVYDYFENGSLERWVCGGERNLGWDFTLRIAVGVARGLAHLHSISKDPILHRNIKASNVVLGIDFEPKIIDLGLNLIVGEADYQASMDSGMGSYCNRAPECGYSTMSTEQMDVYAFGVLLLELVTGKQAGLSESGEMVGIVKWVRGKVNTKGGAFKVLDPKFGDSFKLQMVGALQIALNCTTVTARMRPTMNEVVEELEHLDSQSHVGR</sequence>
<keyword evidence="6 16" id="KW-0732">Signal</keyword>
<evidence type="ECO:0000259" key="17">
    <source>
        <dbReference type="PROSITE" id="PS50011"/>
    </source>
</evidence>
<dbReference type="AlphaFoldDB" id="W1PVL8"/>
<keyword evidence="9 14" id="KW-0067">ATP-binding</keyword>
<dbReference type="PANTHER" id="PTHR48053:SF71">
    <property type="entry name" value="LEUCINE RICH REPEAT FAMILY PROTEIN, EXPRESSED"/>
    <property type="match status" value="1"/>
</dbReference>
<dbReference type="InterPro" id="IPR051716">
    <property type="entry name" value="Plant_RL_S/T_kinase"/>
</dbReference>
<dbReference type="InterPro" id="IPR000719">
    <property type="entry name" value="Prot_kinase_dom"/>
</dbReference>
<evidence type="ECO:0000256" key="10">
    <source>
        <dbReference type="ARBA" id="ARBA00022989"/>
    </source>
</evidence>
<dbReference type="Pfam" id="PF08263">
    <property type="entry name" value="LRRNT_2"/>
    <property type="match status" value="1"/>
</dbReference>
<dbReference type="OMA" id="EPLCRVP"/>
<keyword evidence="3" id="KW-0433">Leucine-rich repeat</keyword>